<keyword evidence="1" id="KW-0175">Coiled coil</keyword>
<proteinExistence type="predicted"/>
<accession>A0A3M8BCQ3</accession>
<organism evidence="2 3">
    <name type="scientific">Brevibacillus gelatini</name>
    <dbReference type="NCBI Taxonomy" id="1655277"/>
    <lineage>
        <taxon>Bacteria</taxon>
        <taxon>Bacillati</taxon>
        <taxon>Bacillota</taxon>
        <taxon>Bacilli</taxon>
        <taxon>Bacillales</taxon>
        <taxon>Paenibacillaceae</taxon>
        <taxon>Brevibacillus</taxon>
    </lineage>
</organism>
<dbReference type="Proteomes" id="UP000268829">
    <property type="component" value="Unassembled WGS sequence"/>
</dbReference>
<feature type="coiled-coil region" evidence="1">
    <location>
        <begin position="149"/>
        <end position="176"/>
    </location>
</feature>
<keyword evidence="3" id="KW-1185">Reference proteome</keyword>
<gene>
    <name evidence="2" type="ORF">EDM57_02265</name>
</gene>
<dbReference type="AlphaFoldDB" id="A0A3M8BCQ3"/>
<reference evidence="2 3" key="1">
    <citation type="submission" date="2018-10" db="EMBL/GenBank/DDBJ databases">
        <title>Phylogenomics of Brevibacillus.</title>
        <authorList>
            <person name="Dunlap C."/>
        </authorList>
    </citation>
    <scope>NUCLEOTIDE SEQUENCE [LARGE SCALE GENOMIC DNA]</scope>
    <source>
        <strain evidence="2 3">DSM 100115</strain>
    </source>
</reference>
<dbReference type="EMBL" id="RHHS01000008">
    <property type="protein sequence ID" value="RNB61199.1"/>
    <property type="molecule type" value="Genomic_DNA"/>
</dbReference>
<sequence length="356" mass="39997">MEEVLQPFLAFLQQDVQQLEELKADASAFQDSSIRELFLHAKAHPEQIDDLLRLIANFLDEEADTYKKGLACIIAGTLVENGGDPAVIVGAVVRQLERHLQLLEAYFQQDAALPLADRFEKAPDTVKAQVTSDFVVLATMTMICRDKHARIEMRQNQQLCRLIEELEEQVDNLHYVNVVLGSADDLEVVALHPETSTGIRLRLSMVQNNFHLFTLLQDVFIQQFQSQEPFASMPRNEVAVKAATGVEYPDTENACDSALFGFYSGGALDENGFLTKQGAFSHWLFGEDTPQRIPRVEEKAIVLLGPSLFAQRSWDLSFCVPVHDALTPQAELVEVLSGEQVKAWSKKIIEQWKKAK</sequence>
<comment type="caution">
    <text evidence="2">The sequence shown here is derived from an EMBL/GenBank/DDBJ whole genome shotgun (WGS) entry which is preliminary data.</text>
</comment>
<dbReference type="RefSeq" id="WP_122903148.1">
    <property type="nucleotide sequence ID" value="NZ_RHHS01000008.1"/>
</dbReference>
<evidence type="ECO:0000256" key="1">
    <source>
        <dbReference type="SAM" id="Coils"/>
    </source>
</evidence>
<protein>
    <submittedName>
        <fullName evidence="2">Uncharacterized protein</fullName>
    </submittedName>
</protein>
<dbReference type="OrthoDB" id="6794189at2"/>
<name>A0A3M8BCQ3_9BACL</name>
<evidence type="ECO:0000313" key="3">
    <source>
        <dbReference type="Proteomes" id="UP000268829"/>
    </source>
</evidence>
<evidence type="ECO:0000313" key="2">
    <source>
        <dbReference type="EMBL" id="RNB61199.1"/>
    </source>
</evidence>